<dbReference type="EMBL" id="BGZK01000879">
    <property type="protein sequence ID" value="GBP63753.1"/>
    <property type="molecule type" value="Genomic_DNA"/>
</dbReference>
<evidence type="ECO:0000313" key="2">
    <source>
        <dbReference type="Proteomes" id="UP000299102"/>
    </source>
</evidence>
<name>A0A4C1XKS6_EUMVA</name>
<proteinExistence type="predicted"/>
<reference evidence="1 2" key="1">
    <citation type="journal article" date="2019" name="Commun. Biol.">
        <title>The bagworm genome reveals a unique fibroin gene that provides high tensile strength.</title>
        <authorList>
            <person name="Kono N."/>
            <person name="Nakamura H."/>
            <person name="Ohtoshi R."/>
            <person name="Tomita M."/>
            <person name="Numata K."/>
            <person name="Arakawa K."/>
        </authorList>
    </citation>
    <scope>NUCLEOTIDE SEQUENCE [LARGE SCALE GENOMIC DNA]</scope>
</reference>
<gene>
    <name evidence="1" type="ORF">EVAR_40353_1</name>
</gene>
<sequence length="182" mass="20468">MLGHILAQSLPSSKLLALPRAVSAKWYRASQAQGRDYRNIPIITRNLLATKRSRCRTEKCKHTLRAARRDNKKKLDNCEFKSPTEGSVQICRSSPRLRPHGHRMNPVILHIDRSHPQSISRKLTRFRYRSPASVSVSVPTQVLNSVDSDSGSAVDSCSALNTDLVSACSSFRNESEQFRPRS</sequence>
<comment type="caution">
    <text evidence="1">The sequence shown here is derived from an EMBL/GenBank/DDBJ whole genome shotgun (WGS) entry which is preliminary data.</text>
</comment>
<organism evidence="1 2">
    <name type="scientific">Eumeta variegata</name>
    <name type="common">Bagworm moth</name>
    <name type="synonym">Eumeta japonica</name>
    <dbReference type="NCBI Taxonomy" id="151549"/>
    <lineage>
        <taxon>Eukaryota</taxon>
        <taxon>Metazoa</taxon>
        <taxon>Ecdysozoa</taxon>
        <taxon>Arthropoda</taxon>
        <taxon>Hexapoda</taxon>
        <taxon>Insecta</taxon>
        <taxon>Pterygota</taxon>
        <taxon>Neoptera</taxon>
        <taxon>Endopterygota</taxon>
        <taxon>Lepidoptera</taxon>
        <taxon>Glossata</taxon>
        <taxon>Ditrysia</taxon>
        <taxon>Tineoidea</taxon>
        <taxon>Psychidae</taxon>
        <taxon>Oiketicinae</taxon>
        <taxon>Eumeta</taxon>
    </lineage>
</organism>
<dbReference type="AlphaFoldDB" id="A0A4C1XKS6"/>
<evidence type="ECO:0000313" key="1">
    <source>
        <dbReference type="EMBL" id="GBP63753.1"/>
    </source>
</evidence>
<dbReference type="Proteomes" id="UP000299102">
    <property type="component" value="Unassembled WGS sequence"/>
</dbReference>
<protein>
    <submittedName>
        <fullName evidence="1">Uncharacterized protein</fullName>
    </submittedName>
</protein>
<accession>A0A4C1XKS6</accession>
<keyword evidence="2" id="KW-1185">Reference proteome</keyword>